<dbReference type="EC" id="4.2.1.20" evidence="3"/>
<comment type="catalytic activity">
    <reaction evidence="8">
        <text>(1S,2R)-1-C-(indol-3-yl)glycerol 3-phosphate + L-serine = D-glyceraldehyde 3-phosphate + L-tryptophan + H2O</text>
        <dbReference type="Rhea" id="RHEA:10532"/>
        <dbReference type="ChEBI" id="CHEBI:15377"/>
        <dbReference type="ChEBI" id="CHEBI:33384"/>
        <dbReference type="ChEBI" id="CHEBI:57912"/>
        <dbReference type="ChEBI" id="CHEBI:58866"/>
        <dbReference type="ChEBI" id="CHEBI:59776"/>
        <dbReference type="EC" id="4.2.1.20"/>
    </reaction>
</comment>
<evidence type="ECO:0000256" key="8">
    <source>
        <dbReference type="ARBA" id="ARBA00049047"/>
    </source>
</evidence>
<gene>
    <name evidence="9" type="primary">trpA_3</name>
    <name evidence="9" type="ORF">GCM10022402_29880</name>
</gene>
<dbReference type="PANTHER" id="PTHR43406:SF1">
    <property type="entry name" value="TRYPTOPHAN SYNTHASE ALPHA CHAIN, CHLOROPLASTIC"/>
    <property type="match status" value="1"/>
</dbReference>
<evidence type="ECO:0000256" key="3">
    <source>
        <dbReference type="ARBA" id="ARBA00012043"/>
    </source>
</evidence>
<dbReference type="Gene3D" id="3.20.20.70">
    <property type="entry name" value="Aldolase class I"/>
    <property type="match status" value="1"/>
</dbReference>
<keyword evidence="4" id="KW-0028">Amino-acid biosynthesis</keyword>
<evidence type="ECO:0000256" key="4">
    <source>
        <dbReference type="ARBA" id="ARBA00022605"/>
    </source>
</evidence>
<dbReference type="SUPFAM" id="SSF51366">
    <property type="entry name" value="Ribulose-phoshate binding barrel"/>
    <property type="match status" value="1"/>
</dbReference>
<evidence type="ECO:0000256" key="6">
    <source>
        <dbReference type="ARBA" id="ARBA00023141"/>
    </source>
</evidence>
<evidence type="ECO:0000313" key="10">
    <source>
        <dbReference type="Proteomes" id="UP001500908"/>
    </source>
</evidence>
<name>A0ABP7FXR3_9ACTN</name>
<comment type="pathway">
    <text evidence="1">Amino-acid biosynthesis; L-tryptophan biosynthesis; L-tryptophan from chorismate: step 5/5.</text>
</comment>
<evidence type="ECO:0000256" key="2">
    <source>
        <dbReference type="ARBA" id="ARBA00011270"/>
    </source>
</evidence>
<keyword evidence="7" id="KW-0456">Lyase</keyword>
<comment type="subunit">
    <text evidence="2">Tetramer of two alpha and two beta chains.</text>
</comment>
<dbReference type="EMBL" id="BAABDD010000013">
    <property type="protein sequence ID" value="GAA3748662.1"/>
    <property type="molecule type" value="Genomic_DNA"/>
</dbReference>
<sequence length="274" mass="29047">MATLDRIAQCVRRASARRERLLAVYLTVGDPLAADPRTGDPLSAALAAVAAGADILELGIPTPTTSPRGADVRDSFERARPTGTQQAWELLRLLRGTVPQTPLLPLVYPATVNDLGWDRLIDDARQAGADGLVLTSPAGGADVRRVAAAGLSAIPLVTPSTPPGQARELEEHAEHLTYRNLASGTGEPLDLEAATETAARMSQSAAKPFLVGFGIRHEHEIRALAPHAAGVVLGSRPLRILGESEPELRLERLRAATRRWKAATVLTEKTSGAV</sequence>
<dbReference type="InterPro" id="IPR013785">
    <property type="entry name" value="Aldolase_TIM"/>
</dbReference>
<evidence type="ECO:0000256" key="7">
    <source>
        <dbReference type="ARBA" id="ARBA00023239"/>
    </source>
</evidence>
<proteinExistence type="predicted"/>
<dbReference type="RefSeq" id="WP_344972158.1">
    <property type="nucleotide sequence ID" value="NZ_BAABDD010000013.1"/>
</dbReference>
<comment type="caution">
    <text evidence="9">The sequence shown here is derived from an EMBL/GenBank/DDBJ whole genome shotgun (WGS) entry which is preliminary data.</text>
</comment>
<dbReference type="InterPro" id="IPR011060">
    <property type="entry name" value="RibuloseP-bd_barrel"/>
</dbReference>
<protein>
    <recommendedName>
        <fullName evidence="3">tryptophan synthase</fullName>
        <ecNumber evidence="3">4.2.1.20</ecNumber>
    </recommendedName>
</protein>
<keyword evidence="6" id="KW-0057">Aromatic amino acid biosynthesis</keyword>
<reference evidence="10" key="1">
    <citation type="journal article" date="2019" name="Int. J. Syst. Evol. Microbiol.">
        <title>The Global Catalogue of Microorganisms (GCM) 10K type strain sequencing project: providing services to taxonomists for standard genome sequencing and annotation.</title>
        <authorList>
            <consortium name="The Broad Institute Genomics Platform"/>
            <consortium name="The Broad Institute Genome Sequencing Center for Infectious Disease"/>
            <person name="Wu L."/>
            <person name="Ma J."/>
        </authorList>
    </citation>
    <scope>NUCLEOTIDE SEQUENCE [LARGE SCALE GENOMIC DNA]</scope>
    <source>
        <strain evidence="10">JCM 17137</strain>
    </source>
</reference>
<evidence type="ECO:0000313" key="9">
    <source>
        <dbReference type="EMBL" id="GAA3748662.1"/>
    </source>
</evidence>
<organism evidence="9 10">
    <name type="scientific">Salinactinospora qingdaonensis</name>
    <dbReference type="NCBI Taxonomy" id="702744"/>
    <lineage>
        <taxon>Bacteria</taxon>
        <taxon>Bacillati</taxon>
        <taxon>Actinomycetota</taxon>
        <taxon>Actinomycetes</taxon>
        <taxon>Streptosporangiales</taxon>
        <taxon>Nocardiopsidaceae</taxon>
        <taxon>Salinactinospora</taxon>
    </lineage>
</organism>
<keyword evidence="5" id="KW-0822">Tryptophan biosynthesis</keyword>
<evidence type="ECO:0000256" key="1">
    <source>
        <dbReference type="ARBA" id="ARBA00004733"/>
    </source>
</evidence>
<evidence type="ECO:0000256" key="5">
    <source>
        <dbReference type="ARBA" id="ARBA00022822"/>
    </source>
</evidence>
<dbReference type="InterPro" id="IPR002028">
    <property type="entry name" value="Trp_synthase_suA"/>
</dbReference>
<dbReference type="Proteomes" id="UP001500908">
    <property type="component" value="Unassembled WGS sequence"/>
</dbReference>
<keyword evidence="10" id="KW-1185">Reference proteome</keyword>
<accession>A0ABP7FXR3</accession>
<dbReference type="Pfam" id="PF00290">
    <property type="entry name" value="Trp_syntA"/>
    <property type="match status" value="1"/>
</dbReference>
<dbReference type="PANTHER" id="PTHR43406">
    <property type="entry name" value="TRYPTOPHAN SYNTHASE, ALPHA CHAIN"/>
    <property type="match status" value="1"/>
</dbReference>